<dbReference type="STRING" id="646.BJD16_13230"/>
<dbReference type="GeneID" id="58923853"/>
<name>A0A1S2CUM3_AERSO</name>
<evidence type="ECO:0000313" key="2">
    <source>
        <dbReference type="Proteomes" id="UP000179934"/>
    </source>
</evidence>
<dbReference type="Proteomes" id="UP000179934">
    <property type="component" value="Unassembled WGS sequence"/>
</dbReference>
<protein>
    <submittedName>
        <fullName evidence="1">Uncharacterized protein</fullName>
    </submittedName>
</protein>
<dbReference type="RefSeq" id="WP_042023295.1">
    <property type="nucleotide sequence ID" value="NZ_CDBW01000041.1"/>
</dbReference>
<comment type="caution">
    <text evidence="1">The sequence shown here is derived from an EMBL/GenBank/DDBJ whole genome shotgun (WGS) entry which is preliminary data.</text>
</comment>
<dbReference type="EMBL" id="MKFU01000014">
    <property type="protein sequence ID" value="OHY92444.1"/>
    <property type="molecule type" value="Genomic_DNA"/>
</dbReference>
<reference evidence="1 2" key="1">
    <citation type="submission" date="2016-09" db="EMBL/GenBank/DDBJ databases">
        <title>Draft Genome Sequence of Aeromonas sobria Strain 08005, Isolated from Sick Rana catesbeiana.</title>
        <authorList>
            <person name="Yang Q."/>
        </authorList>
    </citation>
    <scope>NUCLEOTIDE SEQUENCE [LARGE SCALE GENOMIC DNA]</scope>
    <source>
        <strain evidence="1 2">08005</strain>
    </source>
</reference>
<sequence length="103" mass="11199">MSNLELFELDAQQAQGEAGPAHMQPTKPVSQLATHWFAARAEFIAAGSDARGNRDQAAELLALGAMRTVYWLAVANVELALAREIAEWWAECAPLHGQGEIIK</sequence>
<accession>A0A1S2CUM3</accession>
<dbReference type="AlphaFoldDB" id="A0A1S2CUM3"/>
<organism evidence="1 2">
    <name type="scientific">Aeromonas sobria</name>
    <dbReference type="NCBI Taxonomy" id="646"/>
    <lineage>
        <taxon>Bacteria</taxon>
        <taxon>Pseudomonadati</taxon>
        <taxon>Pseudomonadota</taxon>
        <taxon>Gammaproteobacteria</taxon>
        <taxon>Aeromonadales</taxon>
        <taxon>Aeromonadaceae</taxon>
        <taxon>Aeromonas</taxon>
    </lineage>
</organism>
<gene>
    <name evidence="1" type="ORF">BJD16_13230</name>
</gene>
<evidence type="ECO:0000313" key="1">
    <source>
        <dbReference type="EMBL" id="OHY92444.1"/>
    </source>
</evidence>
<proteinExistence type="predicted"/>
<dbReference type="OrthoDB" id="5600762at2"/>